<name>A0A1U7D5B7_9RHOB</name>
<gene>
    <name evidence="1" type="ORF">Ga0080559_TMP2568</name>
</gene>
<dbReference type="KEGG" id="tpro:Ga0080559_TMP2568"/>
<organism evidence="1 2">
    <name type="scientific">Salipiger profundus</name>
    <dbReference type="NCBI Taxonomy" id="1229727"/>
    <lineage>
        <taxon>Bacteria</taxon>
        <taxon>Pseudomonadati</taxon>
        <taxon>Pseudomonadota</taxon>
        <taxon>Alphaproteobacteria</taxon>
        <taxon>Rhodobacterales</taxon>
        <taxon>Roseobacteraceae</taxon>
        <taxon>Salipiger</taxon>
    </lineage>
</organism>
<protein>
    <submittedName>
        <fullName evidence="1">Uncharacterized protein</fullName>
    </submittedName>
</protein>
<evidence type="ECO:0000313" key="2">
    <source>
        <dbReference type="Proteomes" id="UP000186559"/>
    </source>
</evidence>
<evidence type="ECO:0000313" key="1">
    <source>
        <dbReference type="EMBL" id="APX23364.1"/>
    </source>
</evidence>
<proteinExistence type="predicted"/>
<accession>A0A1U7D5B7</accession>
<dbReference type="Proteomes" id="UP000186559">
    <property type="component" value="Chromosome"/>
</dbReference>
<sequence length="52" mass="6077">MVFAPILQHFSDIVWTHSQVRFTHSARSRALKAFIQALFRVAHILFEMNPLP</sequence>
<keyword evidence="2" id="KW-1185">Reference proteome</keyword>
<reference evidence="1 2" key="1">
    <citation type="submission" date="2016-03" db="EMBL/GenBank/DDBJ databases">
        <title>Deep-sea bacteria in the southern Pacific.</title>
        <authorList>
            <person name="Tang K."/>
        </authorList>
    </citation>
    <scope>NUCLEOTIDE SEQUENCE [LARGE SCALE GENOMIC DNA]</scope>
    <source>
        <strain evidence="1 2">JLT2016</strain>
    </source>
</reference>
<dbReference type="AlphaFoldDB" id="A0A1U7D5B7"/>
<dbReference type="EMBL" id="CP014796">
    <property type="protein sequence ID" value="APX23364.1"/>
    <property type="molecule type" value="Genomic_DNA"/>
</dbReference>